<name>E4N268_KITSK</name>
<dbReference type="eggNOG" id="ENOG502ZCV5">
    <property type="taxonomic scope" value="Bacteria"/>
</dbReference>
<dbReference type="PATRIC" id="fig|452652.3.peg.6516"/>
<sequence>MSEPYSAMARLHLEPAALRSYLAAPSRPWTGWGELTGRYDRSGEAGGLPWSMHPGPDSASVERWLTDGDDHRAQLRAFLRTAEEPGLAAVEYDEAARTLTVVNLTVHRESFRDPLWFLSVIGGAAEHVGAQGGFAVVRDHIWPGPDDRYTLGVLTVAPSGARALHPVRDSEAYRAAVRTADAVFDTTGLPVGGDDPEEWAGLDPVECLDAL</sequence>
<dbReference type="RefSeq" id="WP_014139548.1">
    <property type="nucleotide sequence ID" value="NC_016109.1"/>
</dbReference>
<dbReference type="AlphaFoldDB" id="E4N268"/>
<protein>
    <submittedName>
        <fullName evidence="1">Uncharacterized protein</fullName>
    </submittedName>
</protein>
<keyword evidence="2" id="KW-1185">Reference proteome</keyword>
<accession>E4N268</accession>
<dbReference type="HOGENOM" id="CLU_1303535_0_0_11"/>
<organism evidence="1 2">
    <name type="scientific">Kitasatospora setae (strain ATCC 33774 / DSM 43861 / JCM 3304 / KCC A-0304 / NBRC 14216 / KM-6054)</name>
    <name type="common">Streptomyces setae</name>
    <dbReference type="NCBI Taxonomy" id="452652"/>
    <lineage>
        <taxon>Bacteria</taxon>
        <taxon>Bacillati</taxon>
        <taxon>Actinomycetota</taxon>
        <taxon>Actinomycetes</taxon>
        <taxon>Kitasatosporales</taxon>
        <taxon>Streptomycetaceae</taxon>
        <taxon>Kitasatospora</taxon>
    </lineage>
</organism>
<evidence type="ECO:0000313" key="2">
    <source>
        <dbReference type="Proteomes" id="UP000007076"/>
    </source>
</evidence>
<dbReference type="KEGG" id="ksk:KSE_64920"/>
<proteinExistence type="predicted"/>
<reference evidence="1 2" key="1">
    <citation type="journal article" date="2010" name="DNA Res.">
        <title>Genome sequence of Kitasatospora setae NBRC 14216T: an evolutionary snapshot of the family Streptomycetaceae.</title>
        <authorList>
            <person name="Ichikawa N."/>
            <person name="Oguchi A."/>
            <person name="Ikeda H."/>
            <person name="Ishikawa J."/>
            <person name="Kitani S."/>
            <person name="Watanabe Y."/>
            <person name="Nakamura S."/>
            <person name="Katano Y."/>
            <person name="Kishi E."/>
            <person name="Sasagawa M."/>
            <person name="Ankai A."/>
            <person name="Fukui S."/>
            <person name="Hashimoto Y."/>
            <person name="Kamata S."/>
            <person name="Otoguro M."/>
            <person name="Tanikawa S."/>
            <person name="Nihira T."/>
            <person name="Horinouchi S."/>
            <person name="Ohnishi Y."/>
            <person name="Hayakawa M."/>
            <person name="Kuzuyama T."/>
            <person name="Arisawa A."/>
            <person name="Nomoto F."/>
            <person name="Miura H."/>
            <person name="Takahashi Y."/>
            <person name="Fujita N."/>
        </authorList>
    </citation>
    <scope>NUCLEOTIDE SEQUENCE [LARGE SCALE GENOMIC DNA]</scope>
    <source>
        <strain evidence="2">ATCC 33774 / DSM 43861 / JCM 3304 / KCC A-0304 / NBRC 14216 / KM-6054</strain>
    </source>
</reference>
<gene>
    <name evidence="1" type="ordered locus">KSE_64920</name>
</gene>
<evidence type="ECO:0000313" key="1">
    <source>
        <dbReference type="EMBL" id="BAJ32252.1"/>
    </source>
</evidence>
<dbReference type="Proteomes" id="UP000007076">
    <property type="component" value="Chromosome"/>
</dbReference>
<dbReference type="EMBL" id="AP010968">
    <property type="protein sequence ID" value="BAJ32252.1"/>
    <property type="molecule type" value="Genomic_DNA"/>
</dbReference>